<accession>A0A2V3PWJ4</accession>
<dbReference type="Proteomes" id="UP000247973">
    <property type="component" value="Unassembled WGS sequence"/>
</dbReference>
<dbReference type="EMBL" id="QICL01000001">
    <property type="protein sequence ID" value="PXV69164.1"/>
    <property type="molecule type" value="Genomic_DNA"/>
</dbReference>
<keyword evidence="3" id="KW-1185">Reference proteome</keyword>
<evidence type="ECO:0000313" key="2">
    <source>
        <dbReference type="EMBL" id="PXV69164.1"/>
    </source>
</evidence>
<dbReference type="SMART" id="SM01059">
    <property type="entry name" value="CAT"/>
    <property type="match status" value="1"/>
</dbReference>
<organism evidence="2 3">
    <name type="scientific">Dysgonomonas alginatilytica</name>
    <dbReference type="NCBI Taxonomy" id="1605892"/>
    <lineage>
        <taxon>Bacteria</taxon>
        <taxon>Pseudomonadati</taxon>
        <taxon>Bacteroidota</taxon>
        <taxon>Bacteroidia</taxon>
        <taxon>Bacteroidales</taxon>
        <taxon>Dysgonomonadaceae</taxon>
        <taxon>Dysgonomonas</taxon>
    </lineage>
</organism>
<dbReference type="RefSeq" id="WP_110309118.1">
    <property type="nucleotide sequence ID" value="NZ_QICL01000001.1"/>
</dbReference>
<name>A0A2V3PWJ4_9BACT</name>
<dbReference type="GO" id="GO:0008811">
    <property type="term" value="F:chloramphenicol O-acetyltransferase activity"/>
    <property type="evidence" value="ECO:0007669"/>
    <property type="project" value="InterPro"/>
</dbReference>
<proteinExistence type="predicted"/>
<evidence type="ECO:0000256" key="1">
    <source>
        <dbReference type="PIRSR" id="PIRSR000440-1"/>
    </source>
</evidence>
<dbReference type="OrthoDB" id="9801766at2"/>
<keyword evidence="2" id="KW-0808">Transferase</keyword>
<dbReference type="Pfam" id="PF00302">
    <property type="entry name" value="CAT"/>
    <property type="match status" value="1"/>
</dbReference>
<dbReference type="Gene3D" id="3.30.559.10">
    <property type="entry name" value="Chloramphenicol acetyltransferase-like domain"/>
    <property type="match status" value="1"/>
</dbReference>
<reference evidence="2 3" key="1">
    <citation type="submission" date="2018-03" db="EMBL/GenBank/DDBJ databases">
        <title>Genomic Encyclopedia of Archaeal and Bacterial Type Strains, Phase II (KMG-II): from individual species to whole genera.</title>
        <authorList>
            <person name="Goeker M."/>
        </authorList>
    </citation>
    <scope>NUCLEOTIDE SEQUENCE [LARGE SCALE GENOMIC DNA]</scope>
    <source>
        <strain evidence="2 3">DSM 100214</strain>
    </source>
</reference>
<dbReference type="InterPro" id="IPR001707">
    <property type="entry name" value="Cmp_AcTrfase"/>
</dbReference>
<comment type="caution">
    <text evidence="2">The sequence shown here is derived from an EMBL/GenBank/DDBJ whole genome shotgun (WGS) entry which is preliminary data.</text>
</comment>
<sequence>MKQKLDIENWVRKGHYLFFKNFDEPFYGVCVNIDCTKAYRKAKELKTSFFLYYLHKSTCAVNSVEALRYRIEGNDVYLYDKVDPEATIDRPNGTFGFSHMEFHEDYDLFVTEASKVVDEVRNSTSMDFCAAVNAIHYSAVPWINFTSLSHARNFSREDSCPKISFGKMTETDGKLSMPVSIHVHHALVDGAHIGQYIDEFQKLMND</sequence>
<evidence type="ECO:0000313" key="3">
    <source>
        <dbReference type="Proteomes" id="UP000247973"/>
    </source>
</evidence>
<protein>
    <submittedName>
        <fullName evidence="2">Chloramphenicol O-acetyltransferase type A</fullName>
    </submittedName>
</protein>
<dbReference type="PANTHER" id="PTHR38474">
    <property type="entry name" value="SLR0299 PROTEIN"/>
    <property type="match status" value="1"/>
</dbReference>
<gene>
    <name evidence="2" type="ORF">CLV62_101433</name>
</gene>
<feature type="active site" description="Proton acceptor" evidence="1">
    <location>
        <position position="185"/>
    </location>
</feature>
<dbReference type="AlphaFoldDB" id="A0A2V3PWJ4"/>
<dbReference type="SUPFAM" id="SSF52777">
    <property type="entry name" value="CoA-dependent acyltransferases"/>
    <property type="match status" value="1"/>
</dbReference>
<dbReference type="PANTHER" id="PTHR38474:SF1">
    <property type="entry name" value="SLR0299 PROTEIN"/>
    <property type="match status" value="1"/>
</dbReference>
<dbReference type="InterPro" id="IPR023213">
    <property type="entry name" value="CAT-like_dom_sf"/>
</dbReference>
<dbReference type="PIRSF" id="PIRSF000440">
    <property type="entry name" value="CAT"/>
    <property type="match status" value="1"/>
</dbReference>